<evidence type="ECO:0000256" key="2">
    <source>
        <dbReference type="ARBA" id="ARBA00022448"/>
    </source>
</evidence>
<keyword evidence="4 8" id="KW-0406">Ion transport</keyword>
<dbReference type="NCBIfam" id="NF004402">
    <property type="entry name" value="PRK05758.2-2"/>
    <property type="match status" value="1"/>
</dbReference>
<evidence type="ECO:0000256" key="8">
    <source>
        <dbReference type="HAMAP-Rule" id="MF_01416"/>
    </source>
</evidence>
<organism evidence="9 10">
    <name type="scientific">Candidatus Anaerobiospirillum merdipullorum</name>
    <dbReference type="NCBI Taxonomy" id="2838450"/>
    <lineage>
        <taxon>Bacteria</taxon>
        <taxon>Pseudomonadati</taxon>
        <taxon>Pseudomonadota</taxon>
        <taxon>Gammaproteobacteria</taxon>
        <taxon>Aeromonadales</taxon>
        <taxon>Succinivibrionaceae</taxon>
        <taxon>Anaerobiospirillum</taxon>
    </lineage>
</organism>
<dbReference type="Gene3D" id="1.10.520.20">
    <property type="entry name" value="N-terminal domain of the delta subunit of the F1F0-ATP synthase"/>
    <property type="match status" value="1"/>
</dbReference>
<evidence type="ECO:0000256" key="5">
    <source>
        <dbReference type="ARBA" id="ARBA00023136"/>
    </source>
</evidence>
<dbReference type="SUPFAM" id="SSF47928">
    <property type="entry name" value="N-terminal domain of the delta subunit of the F1F0-ATP synthase"/>
    <property type="match status" value="1"/>
</dbReference>
<dbReference type="Pfam" id="PF00213">
    <property type="entry name" value="OSCP"/>
    <property type="match status" value="1"/>
</dbReference>
<sequence length="180" mass="19925">MAENLTIARPYAQAAFACAKENSCIDSWRIMLEAMADACRDENFLSYLKNAPSPESAAETFCKLLKNGEPSLLNEYGTSFISLIAQNGRFEAVPDIFLEFMRLKERDEKITEAVIRSARPLNKADLKEIKDKLTRKYGGTVNLKTVLDKSLIGGAVLQIGDEVIDGSVRSSLMRLAATLK</sequence>
<dbReference type="AlphaFoldDB" id="A0A9E2KNP7"/>
<dbReference type="GO" id="GO:0045259">
    <property type="term" value="C:proton-transporting ATP synthase complex"/>
    <property type="evidence" value="ECO:0007669"/>
    <property type="project" value="UniProtKB-KW"/>
</dbReference>
<dbReference type="NCBIfam" id="TIGR01145">
    <property type="entry name" value="ATP_synt_delta"/>
    <property type="match status" value="1"/>
</dbReference>
<dbReference type="InterPro" id="IPR026015">
    <property type="entry name" value="ATP_synth_OSCP/delta_N_sf"/>
</dbReference>
<name>A0A9E2KNP7_9GAMM</name>
<comment type="similarity">
    <text evidence="8">Belongs to the ATPase delta chain family.</text>
</comment>
<dbReference type="PANTHER" id="PTHR11910">
    <property type="entry name" value="ATP SYNTHASE DELTA CHAIN"/>
    <property type="match status" value="1"/>
</dbReference>
<dbReference type="EMBL" id="JAHLFG010000035">
    <property type="protein sequence ID" value="MBU3826483.1"/>
    <property type="molecule type" value="Genomic_DNA"/>
</dbReference>
<keyword evidence="6 8" id="KW-0139">CF(1)</keyword>
<keyword evidence="2 8" id="KW-0813">Transport</keyword>
<evidence type="ECO:0000313" key="9">
    <source>
        <dbReference type="EMBL" id="MBU3826483.1"/>
    </source>
</evidence>
<reference evidence="9" key="1">
    <citation type="journal article" date="2021" name="PeerJ">
        <title>Extensive microbial diversity within the chicken gut microbiome revealed by metagenomics and culture.</title>
        <authorList>
            <person name="Gilroy R."/>
            <person name="Ravi A."/>
            <person name="Getino M."/>
            <person name="Pursley I."/>
            <person name="Horton D.L."/>
            <person name="Alikhan N.F."/>
            <person name="Baker D."/>
            <person name="Gharbi K."/>
            <person name="Hall N."/>
            <person name="Watson M."/>
            <person name="Adriaenssens E.M."/>
            <person name="Foster-Nyarko E."/>
            <person name="Jarju S."/>
            <person name="Secka A."/>
            <person name="Antonio M."/>
            <person name="Oren A."/>
            <person name="Chaudhuri R.R."/>
            <person name="La Ragione R."/>
            <person name="Hildebrand F."/>
            <person name="Pallen M.J."/>
        </authorList>
    </citation>
    <scope>NUCLEOTIDE SEQUENCE</scope>
    <source>
        <strain evidence="9">687</strain>
    </source>
</reference>
<protein>
    <recommendedName>
        <fullName evidence="8">ATP synthase subunit delta</fullName>
    </recommendedName>
    <alternativeName>
        <fullName evidence="8">ATP synthase F(1) sector subunit delta</fullName>
    </alternativeName>
    <alternativeName>
        <fullName evidence="8">F-type ATPase subunit delta</fullName>
        <shortName evidence="8">F-ATPase subunit delta</shortName>
    </alternativeName>
</protein>
<keyword evidence="8" id="KW-1003">Cell membrane</keyword>
<dbReference type="PROSITE" id="PS00389">
    <property type="entry name" value="ATPASE_DELTA"/>
    <property type="match status" value="1"/>
</dbReference>
<evidence type="ECO:0000256" key="4">
    <source>
        <dbReference type="ARBA" id="ARBA00023065"/>
    </source>
</evidence>
<comment type="subcellular location">
    <subcellularLocation>
        <location evidence="8">Cell membrane</location>
        <topology evidence="8">Peripheral membrane protein</topology>
    </subcellularLocation>
    <subcellularLocation>
        <location evidence="1">Membrane</location>
    </subcellularLocation>
</comment>
<comment type="function">
    <text evidence="8">F(1)F(0) ATP synthase produces ATP from ADP in the presence of a proton or sodium gradient. F-type ATPases consist of two structural domains, F(1) containing the extramembraneous catalytic core and F(0) containing the membrane proton channel, linked together by a central stalk and a peripheral stalk. During catalysis, ATP synthesis in the catalytic domain of F(1) is coupled via a rotary mechanism of the central stalk subunits to proton translocation.</text>
</comment>
<evidence type="ECO:0000256" key="7">
    <source>
        <dbReference type="ARBA" id="ARBA00023310"/>
    </source>
</evidence>
<evidence type="ECO:0000256" key="3">
    <source>
        <dbReference type="ARBA" id="ARBA00022781"/>
    </source>
</evidence>
<dbReference type="GO" id="GO:0046933">
    <property type="term" value="F:proton-transporting ATP synthase activity, rotational mechanism"/>
    <property type="evidence" value="ECO:0007669"/>
    <property type="project" value="UniProtKB-UniRule"/>
</dbReference>
<keyword evidence="7 8" id="KW-0066">ATP synthesis</keyword>
<dbReference type="HAMAP" id="MF_01416">
    <property type="entry name" value="ATP_synth_delta_bact"/>
    <property type="match status" value="1"/>
</dbReference>
<evidence type="ECO:0000256" key="1">
    <source>
        <dbReference type="ARBA" id="ARBA00004370"/>
    </source>
</evidence>
<comment type="caution">
    <text evidence="9">The sequence shown here is derived from an EMBL/GenBank/DDBJ whole genome shotgun (WGS) entry which is preliminary data.</text>
</comment>
<proteinExistence type="inferred from homology"/>
<accession>A0A9E2KNP7</accession>
<dbReference type="InterPro" id="IPR020781">
    <property type="entry name" value="ATPase_OSCP/d_CS"/>
</dbReference>
<evidence type="ECO:0000256" key="6">
    <source>
        <dbReference type="ARBA" id="ARBA00023196"/>
    </source>
</evidence>
<reference evidence="9" key="2">
    <citation type="submission" date="2021-04" db="EMBL/GenBank/DDBJ databases">
        <authorList>
            <person name="Gilroy R."/>
        </authorList>
    </citation>
    <scope>NUCLEOTIDE SEQUENCE</scope>
    <source>
        <strain evidence="9">687</strain>
    </source>
</reference>
<dbReference type="PRINTS" id="PR00125">
    <property type="entry name" value="ATPASEDELTA"/>
</dbReference>
<evidence type="ECO:0000313" key="10">
    <source>
        <dbReference type="Proteomes" id="UP000824150"/>
    </source>
</evidence>
<dbReference type="Proteomes" id="UP000824150">
    <property type="component" value="Unassembled WGS sequence"/>
</dbReference>
<gene>
    <name evidence="8" type="primary">atpH</name>
    <name evidence="9" type="ORF">IAA31_03220</name>
</gene>
<dbReference type="InterPro" id="IPR000711">
    <property type="entry name" value="ATPase_OSCP/dsu"/>
</dbReference>
<comment type="function">
    <text evidence="8">This protein is part of the stalk that links CF(0) to CF(1). It either transmits conformational changes from CF(0) to CF(1) or is implicated in proton conduction.</text>
</comment>
<keyword evidence="3 8" id="KW-0375">Hydrogen ion transport</keyword>
<dbReference type="GO" id="GO:0005886">
    <property type="term" value="C:plasma membrane"/>
    <property type="evidence" value="ECO:0007669"/>
    <property type="project" value="UniProtKB-SubCell"/>
</dbReference>
<keyword evidence="5 8" id="KW-0472">Membrane</keyword>